<name>A0A1G9NIW8_9PROT</name>
<reference evidence="2 3" key="1">
    <citation type="submission" date="2016-10" db="EMBL/GenBank/DDBJ databases">
        <authorList>
            <person name="de Groot N.N."/>
        </authorList>
    </citation>
    <scope>NUCLEOTIDE SEQUENCE [LARGE SCALE GENOMIC DNA]</scope>
    <source>
        <strain evidence="2 3">DSM 16077</strain>
    </source>
</reference>
<feature type="chain" id="PRO_5011529552" description="UrcA family protein" evidence="1">
    <location>
        <begin position="23"/>
        <end position="120"/>
    </location>
</feature>
<protein>
    <recommendedName>
        <fullName evidence="4">UrcA family protein</fullName>
    </recommendedName>
</protein>
<dbReference type="EMBL" id="FNHG01000002">
    <property type="protein sequence ID" value="SDL86331.1"/>
    <property type="molecule type" value="Genomic_DNA"/>
</dbReference>
<evidence type="ECO:0000313" key="3">
    <source>
        <dbReference type="Proteomes" id="UP000199759"/>
    </source>
</evidence>
<evidence type="ECO:0000313" key="2">
    <source>
        <dbReference type="EMBL" id="SDL86331.1"/>
    </source>
</evidence>
<dbReference type="RefSeq" id="WP_143024028.1">
    <property type="nucleotide sequence ID" value="NZ_FNHG01000002.1"/>
</dbReference>
<feature type="signal peptide" evidence="1">
    <location>
        <begin position="1"/>
        <end position="22"/>
    </location>
</feature>
<sequence length="120" mass="13478">MLGIFRMAAIIGTVLLAGPALGQPSDEIIPLPAANDAAAELLYLESLREAANNPVNQREPGPDFANGDRISVTARRPDDVVCSWRRRNGSNIRERRCKSRFQAEREERQTEYAIRRLRGF</sequence>
<dbReference type="Proteomes" id="UP000199759">
    <property type="component" value="Unassembled WGS sequence"/>
</dbReference>
<evidence type="ECO:0000256" key="1">
    <source>
        <dbReference type="SAM" id="SignalP"/>
    </source>
</evidence>
<dbReference type="AlphaFoldDB" id="A0A1G9NIW8"/>
<keyword evidence="3" id="KW-1185">Reference proteome</keyword>
<proteinExistence type="predicted"/>
<evidence type="ECO:0008006" key="4">
    <source>
        <dbReference type="Google" id="ProtNLM"/>
    </source>
</evidence>
<accession>A0A1G9NIW8</accession>
<gene>
    <name evidence="2" type="ORF">SAMN04488568_102359</name>
</gene>
<organism evidence="2 3">
    <name type="scientific">Maricaulis salignorans</name>
    <dbReference type="NCBI Taxonomy" id="144026"/>
    <lineage>
        <taxon>Bacteria</taxon>
        <taxon>Pseudomonadati</taxon>
        <taxon>Pseudomonadota</taxon>
        <taxon>Alphaproteobacteria</taxon>
        <taxon>Maricaulales</taxon>
        <taxon>Maricaulaceae</taxon>
        <taxon>Maricaulis</taxon>
    </lineage>
</organism>
<keyword evidence="1" id="KW-0732">Signal</keyword>